<evidence type="ECO:0000256" key="5">
    <source>
        <dbReference type="ARBA" id="ARBA00022723"/>
    </source>
</evidence>
<dbReference type="FunFam" id="3.30.40.10:FF:000137">
    <property type="entry name" value="RanBP-type and C3HC4-type zinc finger-containing protein 1"/>
    <property type="match status" value="1"/>
</dbReference>
<dbReference type="Proteomes" id="UP000549394">
    <property type="component" value="Unassembled WGS sequence"/>
</dbReference>
<dbReference type="InterPro" id="IPR031127">
    <property type="entry name" value="E3_UB_ligase_RBR"/>
</dbReference>
<dbReference type="InterPro" id="IPR018957">
    <property type="entry name" value="Znf_C3HC4_RING-type"/>
</dbReference>
<dbReference type="Gene3D" id="3.30.40.10">
    <property type="entry name" value="Zinc/RING finger domain, C3HC4 (zinc finger)"/>
    <property type="match status" value="1"/>
</dbReference>
<keyword evidence="16" id="KW-1185">Reference proteome</keyword>
<evidence type="ECO:0000256" key="4">
    <source>
        <dbReference type="ARBA" id="ARBA00022679"/>
    </source>
</evidence>
<dbReference type="EMBL" id="CAJFCJ010000001">
    <property type="protein sequence ID" value="CAD5111223.1"/>
    <property type="molecule type" value="Genomic_DNA"/>
</dbReference>
<dbReference type="PROSITE" id="PS50089">
    <property type="entry name" value="ZF_RING_2"/>
    <property type="match status" value="1"/>
</dbReference>
<comment type="caution">
    <text evidence="15">The sequence shown here is derived from an EMBL/GenBank/DDBJ whole genome shotgun (WGS) entry which is preliminary data.</text>
</comment>
<evidence type="ECO:0000313" key="16">
    <source>
        <dbReference type="Proteomes" id="UP000549394"/>
    </source>
</evidence>
<comment type="pathway">
    <text evidence="2">Protein modification; protein ubiquitination.</text>
</comment>
<evidence type="ECO:0000313" key="15">
    <source>
        <dbReference type="EMBL" id="CAD5111223.1"/>
    </source>
</evidence>
<keyword evidence="5" id="KW-0479">Metal-binding</keyword>
<dbReference type="CDD" id="cd20341">
    <property type="entry name" value="BRcat_RBR_RNF14"/>
    <property type="match status" value="1"/>
</dbReference>
<dbReference type="InterPro" id="IPR013083">
    <property type="entry name" value="Znf_RING/FYVE/PHD"/>
</dbReference>
<feature type="domain" description="RWD" evidence="13">
    <location>
        <begin position="9"/>
        <end position="139"/>
    </location>
</feature>
<dbReference type="SUPFAM" id="SSF57850">
    <property type="entry name" value="RING/U-box"/>
    <property type="match status" value="3"/>
</dbReference>
<dbReference type="PROSITE" id="PS00518">
    <property type="entry name" value="ZF_RING_1"/>
    <property type="match status" value="1"/>
</dbReference>
<dbReference type="PROSITE" id="PS50908">
    <property type="entry name" value="RWD"/>
    <property type="match status" value="1"/>
</dbReference>
<keyword evidence="7 11" id="KW-0863">Zinc-finger</keyword>
<gene>
    <name evidence="15" type="ORF">DGYR_LOCUS546</name>
</gene>
<dbReference type="InterPro" id="IPR047548">
    <property type="entry name" value="Rcat_RBR_RNF14"/>
</dbReference>
<evidence type="ECO:0000256" key="8">
    <source>
        <dbReference type="ARBA" id="ARBA00022786"/>
    </source>
</evidence>
<organism evidence="15 16">
    <name type="scientific">Dimorphilus gyrociliatus</name>
    <dbReference type="NCBI Taxonomy" id="2664684"/>
    <lineage>
        <taxon>Eukaryota</taxon>
        <taxon>Metazoa</taxon>
        <taxon>Spiralia</taxon>
        <taxon>Lophotrochozoa</taxon>
        <taxon>Annelida</taxon>
        <taxon>Polychaeta</taxon>
        <taxon>Polychaeta incertae sedis</taxon>
        <taxon>Dinophilidae</taxon>
        <taxon>Dimorphilus</taxon>
    </lineage>
</organism>
<protein>
    <recommendedName>
        <fullName evidence="3">RBR-type E3 ubiquitin transferase</fullName>
        <ecNumber evidence="3">2.3.2.31</ecNumber>
    </recommendedName>
</protein>
<dbReference type="Gene3D" id="1.20.120.1750">
    <property type="match status" value="1"/>
</dbReference>
<evidence type="ECO:0000256" key="9">
    <source>
        <dbReference type="ARBA" id="ARBA00022833"/>
    </source>
</evidence>
<dbReference type="InterPro" id="IPR006575">
    <property type="entry name" value="RWD_dom"/>
</dbReference>
<dbReference type="AlphaFoldDB" id="A0A7I8V684"/>
<reference evidence="15 16" key="1">
    <citation type="submission" date="2020-08" db="EMBL/GenBank/DDBJ databases">
        <authorList>
            <person name="Hejnol A."/>
        </authorList>
    </citation>
    <scope>NUCLEOTIDE SEQUENCE [LARGE SCALE GENOMIC DNA]</scope>
</reference>
<dbReference type="GO" id="GO:0061630">
    <property type="term" value="F:ubiquitin protein ligase activity"/>
    <property type="evidence" value="ECO:0007669"/>
    <property type="project" value="UniProtKB-EC"/>
</dbReference>
<dbReference type="SMART" id="SM00647">
    <property type="entry name" value="IBR"/>
    <property type="match status" value="2"/>
</dbReference>
<dbReference type="Pfam" id="PF22191">
    <property type="entry name" value="IBR_1"/>
    <property type="match status" value="1"/>
</dbReference>
<dbReference type="OrthoDB" id="1431934at2759"/>
<dbReference type="SMART" id="SM00591">
    <property type="entry name" value="RWD"/>
    <property type="match status" value="1"/>
</dbReference>
<dbReference type="InterPro" id="IPR002867">
    <property type="entry name" value="IBR_dom"/>
</dbReference>
<comment type="catalytic activity">
    <reaction evidence="1">
        <text>[E2 ubiquitin-conjugating enzyme]-S-ubiquitinyl-L-cysteine + [acceptor protein]-L-lysine = [E2 ubiquitin-conjugating enzyme]-L-cysteine + [acceptor protein]-N(6)-ubiquitinyl-L-lysine.</text>
        <dbReference type="EC" id="2.3.2.31"/>
    </reaction>
</comment>
<dbReference type="GO" id="GO:0008270">
    <property type="term" value="F:zinc ion binding"/>
    <property type="evidence" value="ECO:0007669"/>
    <property type="project" value="UniProtKB-KW"/>
</dbReference>
<dbReference type="InterPro" id="IPR017907">
    <property type="entry name" value="Znf_RING_CS"/>
</dbReference>
<dbReference type="Pfam" id="PF05773">
    <property type="entry name" value="RWD"/>
    <property type="match status" value="1"/>
</dbReference>
<dbReference type="EC" id="2.3.2.31" evidence="3"/>
<evidence type="ECO:0000256" key="2">
    <source>
        <dbReference type="ARBA" id="ARBA00004906"/>
    </source>
</evidence>
<dbReference type="InterPro" id="IPR044066">
    <property type="entry name" value="TRIAD_supradom"/>
</dbReference>
<keyword evidence="9" id="KW-0862">Zinc</keyword>
<feature type="domain" description="RING-type" evidence="12">
    <location>
        <begin position="192"/>
        <end position="241"/>
    </location>
</feature>
<proteinExistence type="inferred from homology"/>
<dbReference type="InterPro" id="IPR001841">
    <property type="entry name" value="Znf_RING"/>
</dbReference>
<dbReference type="PROSITE" id="PS51873">
    <property type="entry name" value="TRIAD"/>
    <property type="match status" value="1"/>
</dbReference>
<dbReference type="InterPro" id="IPR016135">
    <property type="entry name" value="UBQ-conjugating_enzyme/RWD"/>
</dbReference>
<dbReference type="SUPFAM" id="SSF54495">
    <property type="entry name" value="UBC-like"/>
    <property type="match status" value="1"/>
</dbReference>
<dbReference type="Pfam" id="PF00097">
    <property type="entry name" value="zf-C3HC4"/>
    <property type="match status" value="1"/>
</dbReference>
<dbReference type="SMART" id="SM00184">
    <property type="entry name" value="RING"/>
    <property type="match status" value="1"/>
</dbReference>
<feature type="domain" description="RING-type" evidence="14">
    <location>
        <begin position="188"/>
        <end position="429"/>
    </location>
</feature>
<keyword evidence="4" id="KW-0808">Transferase</keyword>
<evidence type="ECO:0000256" key="1">
    <source>
        <dbReference type="ARBA" id="ARBA00001798"/>
    </source>
</evidence>
<keyword evidence="8" id="KW-0833">Ubl conjugation pathway</keyword>
<accession>A0A7I8V684</accession>
<dbReference type="Pfam" id="PF01485">
    <property type="entry name" value="IBR"/>
    <property type="match status" value="1"/>
</dbReference>
<evidence type="ECO:0000256" key="6">
    <source>
        <dbReference type="ARBA" id="ARBA00022737"/>
    </source>
</evidence>
<evidence type="ECO:0000256" key="3">
    <source>
        <dbReference type="ARBA" id="ARBA00012251"/>
    </source>
</evidence>
<dbReference type="Gene3D" id="2.20.25.20">
    <property type="match status" value="1"/>
</dbReference>
<dbReference type="CDD" id="cd23820">
    <property type="entry name" value="RWD_RNF14"/>
    <property type="match status" value="1"/>
</dbReference>
<dbReference type="CDD" id="cd20354">
    <property type="entry name" value="Rcat_RBR_RNF14"/>
    <property type="match status" value="1"/>
</dbReference>
<keyword evidence="6" id="KW-0677">Repeat</keyword>
<comment type="similarity">
    <text evidence="10">Belongs to the RBR family. RNF14 subfamily.</text>
</comment>
<sequence length="447" mass="52306">MEDEEEQQNEKLALESMFENEEIQFFKEEGRMSGNIAVNTYLENSLTIECSDDAKYLQYKNKQDGKLKLKFLPPVELQFSLPPNYPSSAPPIYTLICKWLNNEQFNKVCKQFDDIWTDSEGQVVLYRWINYLQNDLLNTLEISNTINFTSCNTDLNKKAVNFNLSPEEIVEYVLEHNKQTLEIEFENSLHDCAICFESMSGRNCFRFIPCDHAFCNNCITDYFRVLIDEGSVNNLVCPSDKCESEALPQQVKKCLSEGLFERYERLLLQYAIDQMDNIIFCPRSWCGTPVLFGSNENYEECPKCHYVFCRICKRASHGVNSCTIRPEDMQSIRDAYLKANSSEKAALEREYGQKTIKKLIEEMSSNEWLKENSKKCPNCRTFIQKASGCNRMQCWKCRQNFCWICNKVLNKYSPYTHFTDHQSPCYNQLFQGMVLEDDDDEEDDEFL</sequence>
<dbReference type="Gene3D" id="3.10.110.10">
    <property type="entry name" value="Ubiquitin Conjugating Enzyme"/>
    <property type="match status" value="1"/>
</dbReference>
<evidence type="ECO:0000259" key="13">
    <source>
        <dbReference type="PROSITE" id="PS50908"/>
    </source>
</evidence>
<evidence type="ECO:0000259" key="14">
    <source>
        <dbReference type="PROSITE" id="PS51873"/>
    </source>
</evidence>
<evidence type="ECO:0000256" key="7">
    <source>
        <dbReference type="ARBA" id="ARBA00022771"/>
    </source>
</evidence>
<evidence type="ECO:0000259" key="12">
    <source>
        <dbReference type="PROSITE" id="PS50089"/>
    </source>
</evidence>
<name>A0A7I8V684_9ANNE</name>
<evidence type="ECO:0000256" key="10">
    <source>
        <dbReference type="ARBA" id="ARBA00044508"/>
    </source>
</evidence>
<dbReference type="GO" id="GO:0016567">
    <property type="term" value="P:protein ubiquitination"/>
    <property type="evidence" value="ECO:0007669"/>
    <property type="project" value="InterPro"/>
</dbReference>
<dbReference type="PANTHER" id="PTHR11685">
    <property type="entry name" value="RBR FAMILY RING FINGER AND IBR DOMAIN-CONTAINING"/>
    <property type="match status" value="1"/>
</dbReference>
<evidence type="ECO:0000256" key="11">
    <source>
        <dbReference type="PROSITE-ProRule" id="PRU00175"/>
    </source>
</evidence>